<feature type="transmembrane region" description="Helical" evidence="5">
    <location>
        <begin position="12"/>
        <end position="33"/>
    </location>
</feature>
<dbReference type="PATRIC" id="fig|1125718.3.peg.2808"/>
<keyword evidence="3 5" id="KW-1133">Transmembrane helix</keyword>
<reference evidence="7 8" key="1">
    <citation type="submission" date="2012-05" db="EMBL/GenBank/DDBJ databases">
        <authorList>
            <person name="Harkins D.M."/>
            <person name="Madupu R."/>
            <person name="Durkin A.S."/>
            <person name="Torralba M."/>
            <person name="Methe B."/>
            <person name="Sutton G.G."/>
            <person name="Nelson K.E."/>
        </authorList>
    </citation>
    <scope>NUCLEOTIDE SEQUENCE [LARGE SCALE GENOMIC DNA]</scope>
    <source>
        <strain evidence="7 8">F0489</strain>
    </source>
</reference>
<feature type="transmembrane region" description="Helical" evidence="5">
    <location>
        <begin position="45"/>
        <end position="65"/>
    </location>
</feature>
<protein>
    <submittedName>
        <fullName evidence="7">Transporter, major facilitator family protein</fullName>
    </submittedName>
</protein>
<feature type="transmembrane region" description="Helical" evidence="5">
    <location>
        <begin position="274"/>
        <end position="294"/>
    </location>
</feature>
<dbReference type="PANTHER" id="PTHR42718">
    <property type="entry name" value="MAJOR FACILITATOR SUPERFAMILY MULTIDRUG TRANSPORTER MFSC"/>
    <property type="match status" value="1"/>
</dbReference>
<dbReference type="PROSITE" id="PS50850">
    <property type="entry name" value="MFS"/>
    <property type="match status" value="1"/>
</dbReference>
<feature type="transmembrane region" description="Helical" evidence="5">
    <location>
        <begin position="77"/>
        <end position="103"/>
    </location>
</feature>
<evidence type="ECO:0000256" key="4">
    <source>
        <dbReference type="ARBA" id="ARBA00023136"/>
    </source>
</evidence>
<feature type="transmembrane region" description="Helical" evidence="5">
    <location>
        <begin position="200"/>
        <end position="221"/>
    </location>
</feature>
<comment type="subcellular location">
    <subcellularLocation>
        <location evidence="1">Cell membrane</location>
        <topology evidence="1">Multi-pass membrane protein</topology>
    </subcellularLocation>
</comment>
<dbReference type="Pfam" id="PF07690">
    <property type="entry name" value="MFS_1"/>
    <property type="match status" value="1"/>
</dbReference>
<accession>J0WIU3</accession>
<dbReference type="eggNOG" id="COG0477">
    <property type="taxonomic scope" value="Bacteria"/>
</dbReference>
<comment type="caution">
    <text evidence="7">The sequence shown here is derived from an EMBL/GenBank/DDBJ whole genome shotgun (WGS) entry which is preliminary data.</text>
</comment>
<feature type="transmembrane region" description="Helical" evidence="5">
    <location>
        <begin position="336"/>
        <end position="357"/>
    </location>
</feature>
<feature type="transmembrane region" description="Helical" evidence="5">
    <location>
        <begin position="227"/>
        <end position="246"/>
    </location>
</feature>
<dbReference type="CDD" id="cd17321">
    <property type="entry name" value="MFS_MMR_MDR_like"/>
    <property type="match status" value="1"/>
</dbReference>
<organism evidence="7 8">
    <name type="scientific">Actinomyces massiliensis F0489</name>
    <dbReference type="NCBI Taxonomy" id="1125718"/>
    <lineage>
        <taxon>Bacteria</taxon>
        <taxon>Bacillati</taxon>
        <taxon>Actinomycetota</taxon>
        <taxon>Actinomycetes</taxon>
        <taxon>Actinomycetales</taxon>
        <taxon>Actinomycetaceae</taxon>
        <taxon>Actinomyces</taxon>
    </lineage>
</organism>
<dbReference type="Proteomes" id="UP000002941">
    <property type="component" value="Unassembled WGS sequence"/>
</dbReference>
<dbReference type="Gene3D" id="1.20.1250.20">
    <property type="entry name" value="MFS general substrate transporter like domains"/>
    <property type="match status" value="1"/>
</dbReference>
<dbReference type="InterPro" id="IPR020846">
    <property type="entry name" value="MFS_dom"/>
</dbReference>
<feature type="transmembrane region" description="Helical" evidence="5">
    <location>
        <begin position="436"/>
        <end position="456"/>
    </location>
</feature>
<feature type="transmembrane region" description="Helical" evidence="5">
    <location>
        <begin position="410"/>
        <end position="430"/>
    </location>
</feature>
<evidence type="ECO:0000259" key="6">
    <source>
        <dbReference type="PROSITE" id="PS50850"/>
    </source>
</evidence>
<proteinExistence type="predicted"/>
<dbReference type="InterPro" id="IPR011701">
    <property type="entry name" value="MFS"/>
</dbReference>
<keyword evidence="8" id="KW-1185">Reference proteome</keyword>
<feature type="transmembrane region" description="Helical" evidence="5">
    <location>
        <begin position="139"/>
        <end position="159"/>
    </location>
</feature>
<evidence type="ECO:0000256" key="3">
    <source>
        <dbReference type="ARBA" id="ARBA00022989"/>
    </source>
</evidence>
<dbReference type="SUPFAM" id="SSF103473">
    <property type="entry name" value="MFS general substrate transporter"/>
    <property type="match status" value="1"/>
</dbReference>
<name>J0WIU3_9ACTO</name>
<gene>
    <name evidence="7" type="ORF">HMPREF1318_0242</name>
</gene>
<dbReference type="EMBL" id="AKFT01000218">
    <property type="protein sequence ID" value="EJF36481.1"/>
    <property type="molecule type" value="Genomic_DNA"/>
</dbReference>
<feature type="transmembrane region" description="Helical" evidence="5">
    <location>
        <begin position="363"/>
        <end position="389"/>
    </location>
</feature>
<sequence>MTSTIRHQGMILAILLVAAFMGQFDFFVVNVAAPAVQEALGASEAGLELIVGGYAFAYASGLIAGGRLGDMYGHRRMYLWGIMLFAATSLLCGVSASAGFLIFARIMQGFAAAVMIPQVLASINVVLPGERRGWAMAWYGVATGVGSIAGQILGGWFIHADLMGLGWRVIFLINVPIAVLTFVATLLIIPGSRRPEAPTIDAPGAVGISVSLAAMLLPFVLGRQNGWPVWMWGGPVVGVILLLIVIRMENRRAARGGDPVLDTRVIVIPSLARGLIASVLFMTFFASFMFRLTILLQQGEHIEPLYAGLVFAPSGVTFALSSLLMRGWVAQNRERAVRTGACVTMIGLLIAVLGLTVEALPTVPLIVAAVCATGFGNGLVLPTLIGLALCDVPLAKSGVASGTMTASQQFAASAGVALLGTLYFACSASTGHEHAMAWTLVVDIVLLIAVILVAGLPRRSAIEG</sequence>
<dbReference type="AlphaFoldDB" id="J0WIU3"/>
<feature type="transmembrane region" description="Helical" evidence="5">
    <location>
        <begin position="109"/>
        <end position="127"/>
    </location>
</feature>
<dbReference type="Gene3D" id="1.20.1720.10">
    <property type="entry name" value="Multidrug resistance protein D"/>
    <property type="match status" value="1"/>
</dbReference>
<dbReference type="GO" id="GO:0005886">
    <property type="term" value="C:plasma membrane"/>
    <property type="evidence" value="ECO:0007669"/>
    <property type="project" value="UniProtKB-SubCell"/>
</dbReference>
<dbReference type="OrthoDB" id="7375466at2"/>
<feature type="transmembrane region" description="Helical" evidence="5">
    <location>
        <begin position="306"/>
        <end position="324"/>
    </location>
</feature>
<evidence type="ECO:0000256" key="2">
    <source>
        <dbReference type="ARBA" id="ARBA00022692"/>
    </source>
</evidence>
<keyword evidence="2 5" id="KW-0812">Transmembrane</keyword>
<dbReference type="GO" id="GO:0022857">
    <property type="term" value="F:transmembrane transporter activity"/>
    <property type="evidence" value="ECO:0007669"/>
    <property type="project" value="InterPro"/>
</dbReference>
<feature type="domain" description="Major facilitator superfamily (MFS) profile" evidence="6">
    <location>
        <begin position="11"/>
        <end position="461"/>
    </location>
</feature>
<evidence type="ECO:0000313" key="8">
    <source>
        <dbReference type="Proteomes" id="UP000002941"/>
    </source>
</evidence>
<dbReference type="PANTHER" id="PTHR42718:SF39">
    <property type="entry name" value="ACTINORHODIN TRANSPORTER-RELATED"/>
    <property type="match status" value="1"/>
</dbReference>
<dbReference type="InterPro" id="IPR036259">
    <property type="entry name" value="MFS_trans_sf"/>
</dbReference>
<keyword evidence="4 5" id="KW-0472">Membrane</keyword>
<feature type="transmembrane region" description="Helical" evidence="5">
    <location>
        <begin position="165"/>
        <end position="188"/>
    </location>
</feature>
<dbReference type="RefSeq" id="WP_008733909.1">
    <property type="nucleotide sequence ID" value="NZ_AKFT01000218.1"/>
</dbReference>
<evidence type="ECO:0000256" key="5">
    <source>
        <dbReference type="SAM" id="Phobius"/>
    </source>
</evidence>
<evidence type="ECO:0000313" key="7">
    <source>
        <dbReference type="EMBL" id="EJF36481.1"/>
    </source>
</evidence>
<evidence type="ECO:0000256" key="1">
    <source>
        <dbReference type="ARBA" id="ARBA00004651"/>
    </source>
</evidence>